<dbReference type="InterPro" id="IPR036388">
    <property type="entry name" value="WH-like_DNA-bd_sf"/>
</dbReference>
<sequence length="169" mass="18539">MPVFPEHRRSRADSHRIRPGMGANAQQVLALEERCGESGLKMTDLRRVLLHGILKTGNAATTIAIWKTIAAMVEGHPPSQGSIQRNLNLLVEHDVLRRDAGVDRIWRYRVSTARRAGPMITFVEAGTGRKIPCDSCEITAVLRLLMAERGLAVQEASIIVAPMGDPVSL</sequence>
<dbReference type="RefSeq" id="WP_207845335.1">
    <property type="nucleotide sequence ID" value="NZ_JAFVMH010000002.1"/>
</dbReference>
<dbReference type="AlphaFoldDB" id="A0A939HKZ7"/>
<evidence type="ECO:0000313" key="2">
    <source>
        <dbReference type="Proteomes" id="UP000664073"/>
    </source>
</evidence>
<proteinExistence type="predicted"/>
<protein>
    <submittedName>
        <fullName evidence="1">Fur family transcriptional regulator</fullName>
    </submittedName>
</protein>
<dbReference type="SUPFAM" id="SSF46785">
    <property type="entry name" value="Winged helix' DNA-binding domain"/>
    <property type="match status" value="1"/>
</dbReference>
<gene>
    <name evidence="1" type="ORF">J2D77_05765</name>
</gene>
<dbReference type="Gene3D" id="1.10.10.10">
    <property type="entry name" value="Winged helix-like DNA-binding domain superfamily/Winged helix DNA-binding domain"/>
    <property type="match status" value="1"/>
</dbReference>
<comment type="caution">
    <text evidence="1">The sequence shown here is derived from an EMBL/GenBank/DDBJ whole genome shotgun (WGS) entry which is preliminary data.</text>
</comment>
<dbReference type="Proteomes" id="UP000664073">
    <property type="component" value="Unassembled WGS sequence"/>
</dbReference>
<reference evidence="1" key="1">
    <citation type="submission" date="2021-03" db="EMBL/GenBank/DDBJ databases">
        <title>The complete genome sequence of Acetobacter sp. TBRC 12339.</title>
        <authorList>
            <person name="Charoenyingcharoen P."/>
            <person name="Yukphan P."/>
        </authorList>
    </citation>
    <scope>NUCLEOTIDE SEQUENCE</scope>
    <source>
        <strain evidence="1">TBRC 12339</strain>
    </source>
</reference>
<name>A0A939HKZ7_9PROT</name>
<dbReference type="EMBL" id="JAFVMH010000002">
    <property type="protein sequence ID" value="MBO1324660.1"/>
    <property type="molecule type" value="Genomic_DNA"/>
</dbReference>
<evidence type="ECO:0000313" key="1">
    <source>
        <dbReference type="EMBL" id="MBO1324660.1"/>
    </source>
</evidence>
<organism evidence="1 2">
    <name type="scientific">Acetobacter garciniae</name>
    <dbReference type="NCBI Taxonomy" id="2817435"/>
    <lineage>
        <taxon>Bacteria</taxon>
        <taxon>Pseudomonadati</taxon>
        <taxon>Pseudomonadota</taxon>
        <taxon>Alphaproteobacteria</taxon>
        <taxon>Acetobacterales</taxon>
        <taxon>Acetobacteraceae</taxon>
        <taxon>Acetobacter</taxon>
    </lineage>
</organism>
<dbReference type="InterPro" id="IPR036390">
    <property type="entry name" value="WH_DNA-bd_sf"/>
</dbReference>
<keyword evidence="2" id="KW-1185">Reference proteome</keyword>
<accession>A0A939HKZ7</accession>